<evidence type="ECO:0000313" key="1">
    <source>
        <dbReference type="EMBL" id="OTI54657.1"/>
    </source>
</evidence>
<dbReference type="InterPro" id="IPR021364">
    <property type="entry name" value="DUF2857"/>
</dbReference>
<name>A0A080VPD4_PSEAI</name>
<protein>
    <submittedName>
        <fullName evidence="1">Uncharacterized protein</fullName>
    </submittedName>
</protein>
<accession>A0A080VPD4</accession>
<dbReference type="AlphaFoldDB" id="A0A080VPD4"/>
<dbReference type="Pfam" id="PF11198">
    <property type="entry name" value="DUF2857"/>
    <property type="match status" value="1"/>
</dbReference>
<evidence type="ECO:0000313" key="2">
    <source>
        <dbReference type="Proteomes" id="UP000194857"/>
    </source>
</evidence>
<comment type="caution">
    <text evidence="1">The sequence shown here is derived from an EMBL/GenBank/DDBJ whole genome shotgun (WGS) entry which is preliminary data.</text>
</comment>
<proteinExistence type="predicted"/>
<dbReference type="RefSeq" id="WP_016851602.1">
    <property type="nucleotide sequence ID" value="NZ_BBQK01000028.1"/>
</dbReference>
<organism evidence="1 2">
    <name type="scientific">Pseudomonas aeruginosa</name>
    <dbReference type="NCBI Taxonomy" id="287"/>
    <lineage>
        <taxon>Bacteria</taxon>
        <taxon>Pseudomonadati</taxon>
        <taxon>Pseudomonadota</taxon>
        <taxon>Gammaproteobacteria</taxon>
        <taxon>Pseudomonadales</taxon>
        <taxon>Pseudomonadaceae</taxon>
        <taxon>Pseudomonas</taxon>
    </lineage>
</organism>
<dbReference type="Proteomes" id="UP000194857">
    <property type="component" value="Unassembled WGS sequence"/>
</dbReference>
<dbReference type="EMBL" id="NFFZ01000044">
    <property type="protein sequence ID" value="OTI54657.1"/>
    <property type="molecule type" value="Genomic_DNA"/>
</dbReference>
<gene>
    <name evidence="1" type="ORF">CAZ10_36940</name>
</gene>
<dbReference type="eggNOG" id="ENOG502Z8VH">
    <property type="taxonomic scope" value="Bacteria"/>
</dbReference>
<sequence length="255" mass="28714">MSKSLINEAVLTQVINHLRNGQFKRCAEMGLKPEILAQLQQPFVVSLLTNTPVSWVEVRVNTDVMEKILATAERSQQEELQIERALKLGATTTMIQSFFGLSPEDTAIKRLIMEIHPRRGRWRQLDGTLEHQIWYRWDHLMQENQVSLDDSLALLDIAMILTEEINAGTDQDSPEFISLAVVWWLIQSWLKDGLYSSDKSGQAQASHPRSPTTLYLASISSHLPHSAPSATTQVNAETESQQQLNLVQSEGDTAP</sequence>
<reference evidence="1 2" key="1">
    <citation type="submission" date="2017-05" db="EMBL/GenBank/DDBJ databases">
        <authorList>
            <person name="Song R."/>
            <person name="Chenine A.L."/>
            <person name="Ruprecht R.M."/>
        </authorList>
    </citation>
    <scope>NUCLEOTIDE SEQUENCE [LARGE SCALE GENOMIC DNA]</scope>
    <source>
        <strain evidence="1 2">S567_C10_BS</strain>
    </source>
</reference>